<proteinExistence type="predicted"/>
<feature type="transmembrane region" description="Helical" evidence="6">
    <location>
        <begin position="941"/>
        <end position="961"/>
    </location>
</feature>
<sequence>MSAQSKPPLLFIKLPRNVVDKLATLSAEELQLVLGGKERITTGTLRLGSQRFDVRFSSERSSAPPLLFQGAMPQPMGSDKWAEWTERGKLVGKLTVTHRSKPTTLTTTLMPNVHSSDSGASGQSRSQSQAARPVGAPNAMSPKPPGHTRMPSVTRIAPQKKPGILRQNREMLRDQIVHTLACGSKEEPFILERIKGPPNAVLDALASVAQKNGTRWTLLPESFKMVNVESWPKYDAKAKEKVARNALAAFDTLGLNADDPDRRRIALVLQRLNGETLPSASSVADTPLLPGLPSSVKLKSPTVPSIGLPKDTLSPAPAPAPTPTPKKKPSRSIIAPTSVRKSRPEPVKVPQRAGGLPGLAAEAISDSKAKESSLPSSRHVPSLSINEQKKPMQLVEENGNHGSHHQGRPRATTSGSQFISAPNTATNPTDPINLARPEAAEADQRYLSVRRNGNPSRRIREEPDNYAASDAEAEYHRSARPESKSPVTAASQDSTHSRSQSHNPRGIPDASSGTDKEINAAEEEENSYGKRRHVPVRSRPIQTQPLVFPSPAKSPHVPVAAVDTGAAVSRVQERLAQGMLSEKRLPGLSTVAKGAAQSSGNPIAAADTADVSFKRPRGPSLSPIASLPRSRSASPAPRVESAETIEDLEQLQRQIEATYAEYSRLRLKIDSCCGGFSLLSDELNAAVDAFRPAWRAALNEHNTSEADREEGEEIPGDAPQDSALSLSIDVTNEKCTPGGDRLYWTAEPDANGDFWVADSPEAILGMEVGRDGHPCRSRKLLPEETRVLQAIQAVVARYAELDGDDIRRCIRRYMRLHEHLESMVRLMRAAYSCISQGIMAQYDGLRDELGDMQIDKALTAADAVSESKTLSIDAFRDSQIAFMQHDYAELTDMSSSAAVDASLTERMYETTDDLPESQRTLSQQPSGLRALLHDREFRRHIALSLLYLLMWYTFSSMLSVYNKWLFGSSERDFSFPLFVSSVHMMVQYSLATLCLRLFPNLRPSQTPTMSTYLSRAVPCGLASAMDIGLSNISLRTITLTFYTMCKSSALGFVLLFAFLFGLERMRLVLIAIIAVISVGVVLMAAGEVDFVWAGFIEAIASSAMSGLRWSLTQILLSQARFGMNNPVATMSKLMPIVGSSLFVFSLILEHPFSEIPKNKNMQTTEGIILISSLMVLGGILAFAMVLSEFLLISRTSVVTLSIGGMFRDILMVAMAHFIFGDTMTFVNACGLMVALFGIGLYNWLKIHDALYTKRHVDFGNQDEGETYQRQLVFATDPYDEIAAMDLSIQTNQRADWDLDPESGALGSKQAISSGIDETIGAARRRLSVKNIDIPLFARNGSGEGNGANSNSSSYSNRNSSIPSAIEELDTDTNQYLHLRPQLPRFNNNDASAIALDSRQLERSRSISSSSDSFVAEDSSPGLARLKHRD</sequence>
<feature type="transmembrane region" description="Helical" evidence="6">
    <location>
        <begin position="973"/>
        <end position="998"/>
    </location>
</feature>
<feature type="region of interest" description="Disordered" evidence="5">
    <location>
        <begin position="101"/>
        <end position="160"/>
    </location>
</feature>
<feature type="compositionally biased region" description="Polar residues" evidence="5">
    <location>
        <begin position="102"/>
        <end position="114"/>
    </location>
</feature>
<dbReference type="Gene3D" id="1.10.10.2670">
    <property type="entry name" value="E3 ubiquitin-protein ligase"/>
    <property type="match status" value="1"/>
</dbReference>
<evidence type="ECO:0000313" key="9">
    <source>
        <dbReference type="Proteomes" id="UP001145021"/>
    </source>
</evidence>
<feature type="domain" description="Sugar phosphate transporter" evidence="7">
    <location>
        <begin position="945"/>
        <end position="1242"/>
    </location>
</feature>
<comment type="caution">
    <text evidence="8">The sequence shown here is derived from an EMBL/GenBank/DDBJ whole genome shotgun (WGS) entry which is preliminary data.</text>
</comment>
<dbReference type="Proteomes" id="UP001145021">
    <property type="component" value="Unassembled WGS sequence"/>
</dbReference>
<keyword evidence="4 6" id="KW-0472">Membrane</keyword>
<feature type="region of interest" description="Disordered" evidence="5">
    <location>
        <begin position="279"/>
        <end position="515"/>
    </location>
</feature>
<evidence type="ECO:0000256" key="6">
    <source>
        <dbReference type="SAM" id="Phobius"/>
    </source>
</evidence>
<feature type="compositionally biased region" description="Low complexity" evidence="5">
    <location>
        <begin position="1405"/>
        <end position="1419"/>
    </location>
</feature>
<feature type="region of interest" description="Disordered" evidence="5">
    <location>
        <begin position="612"/>
        <end position="642"/>
    </location>
</feature>
<feature type="transmembrane region" description="Helical" evidence="6">
    <location>
        <begin position="1067"/>
        <end position="1085"/>
    </location>
</feature>
<protein>
    <recommendedName>
        <fullName evidence="7">Sugar phosphate transporter domain-containing protein</fullName>
    </recommendedName>
</protein>
<feature type="transmembrane region" description="Helical" evidence="6">
    <location>
        <begin position="1225"/>
        <end position="1244"/>
    </location>
</feature>
<feature type="compositionally biased region" description="Low complexity" evidence="5">
    <location>
        <begin position="1346"/>
        <end position="1359"/>
    </location>
</feature>
<reference evidence="8" key="1">
    <citation type="submission" date="2022-07" db="EMBL/GenBank/DDBJ databases">
        <title>Phylogenomic reconstructions and comparative analyses of Kickxellomycotina fungi.</title>
        <authorList>
            <person name="Reynolds N.K."/>
            <person name="Stajich J.E."/>
            <person name="Barry K."/>
            <person name="Grigoriev I.V."/>
            <person name="Crous P."/>
            <person name="Smith M.E."/>
        </authorList>
    </citation>
    <scope>NUCLEOTIDE SEQUENCE</scope>
    <source>
        <strain evidence="8">NBRC 105413</strain>
    </source>
</reference>
<feature type="region of interest" description="Disordered" evidence="5">
    <location>
        <begin position="1337"/>
        <end position="1359"/>
    </location>
</feature>
<feature type="transmembrane region" description="Helical" evidence="6">
    <location>
        <begin position="1132"/>
        <end position="1148"/>
    </location>
</feature>
<evidence type="ECO:0000256" key="1">
    <source>
        <dbReference type="ARBA" id="ARBA00004141"/>
    </source>
</evidence>
<dbReference type="Pfam" id="PF03151">
    <property type="entry name" value="TPT"/>
    <property type="match status" value="1"/>
</dbReference>
<evidence type="ECO:0000256" key="2">
    <source>
        <dbReference type="ARBA" id="ARBA00022692"/>
    </source>
</evidence>
<name>A0A9W7XG44_9FUNG</name>
<feature type="compositionally biased region" description="Polar residues" evidence="5">
    <location>
        <begin position="411"/>
        <end position="430"/>
    </location>
</feature>
<feature type="compositionally biased region" description="Basic and acidic residues" evidence="5">
    <location>
        <begin position="473"/>
        <end position="483"/>
    </location>
</feature>
<evidence type="ECO:0000259" key="7">
    <source>
        <dbReference type="Pfam" id="PF03151"/>
    </source>
</evidence>
<dbReference type="InterPro" id="IPR050186">
    <property type="entry name" value="TPT_transporter"/>
</dbReference>
<dbReference type="InterPro" id="IPR004853">
    <property type="entry name" value="Sugar_P_trans_dom"/>
</dbReference>
<feature type="compositionally biased region" description="Polar residues" evidence="5">
    <location>
        <begin position="485"/>
        <end position="503"/>
    </location>
</feature>
<evidence type="ECO:0000256" key="4">
    <source>
        <dbReference type="ARBA" id="ARBA00023136"/>
    </source>
</evidence>
<keyword evidence="3 6" id="KW-1133">Transmembrane helix</keyword>
<dbReference type="InterPro" id="IPR042065">
    <property type="entry name" value="E3_ELL-like"/>
</dbReference>
<feature type="transmembrane region" description="Helical" evidence="6">
    <location>
        <begin position="1198"/>
        <end position="1219"/>
    </location>
</feature>
<feature type="compositionally biased region" description="Low complexity" evidence="5">
    <location>
        <begin position="115"/>
        <end position="132"/>
    </location>
</feature>
<feature type="transmembrane region" description="Helical" evidence="6">
    <location>
        <begin position="1039"/>
        <end position="1060"/>
    </location>
</feature>
<dbReference type="EMBL" id="JANBOH010000218">
    <property type="protein sequence ID" value="KAJ1643811.1"/>
    <property type="molecule type" value="Genomic_DNA"/>
</dbReference>
<dbReference type="PANTHER" id="PTHR11132">
    <property type="entry name" value="SOLUTE CARRIER FAMILY 35"/>
    <property type="match status" value="1"/>
</dbReference>
<feature type="region of interest" description="Disordered" evidence="5">
    <location>
        <begin position="701"/>
        <end position="722"/>
    </location>
</feature>
<accession>A0A9W7XG44</accession>
<organism evidence="8 9">
    <name type="scientific">Coemansia asiatica</name>
    <dbReference type="NCBI Taxonomy" id="1052880"/>
    <lineage>
        <taxon>Eukaryota</taxon>
        <taxon>Fungi</taxon>
        <taxon>Fungi incertae sedis</taxon>
        <taxon>Zoopagomycota</taxon>
        <taxon>Kickxellomycotina</taxon>
        <taxon>Kickxellomycetes</taxon>
        <taxon>Kickxellales</taxon>
        <taxon>Kickxellaceae</taxon>
        <taxon>Coemansia</taxon>
    </lineage>
</organism>
<gene>
    <name evidence="8" type="ORF">LPJ64_004455</name>
</gene>
<keyword evidence="2 6" id="KW-0812">Transmembrane</keyword>
<evidence type="ECO:0000256" key="5">
    <source>
        <dbReference type="SAM" id="MobiDB-lite"/>
    </source>
</evidence>
<comment type="subcellular location">
    <subcellularLocation>
        <location evidence="1">Membrane</location>
        <topology evidence="1">Multi-pass membrane protein</topology>
    </subcellularLocation>
</comment>
<dbReference type="GO" id="GO:0016020">
    <property type="term" value="C:membrane"/>
    <property type="evidence" value="ECO:0007669"/>
    <property type="project" value="UniProtKB-SubCell"/>
</dbReference>
<evidence type="ECO:0000256" key="3">
    <source>
        <dbReference type="ARBA" id="ARBA00022989"/>
    </source>
</evidence>
<feature type="region of interest" description="Disordered" evidence="5">
    <location>
        <begin position="1399"/>
        <end position="1429"/>
    </location>
</feature>
<keyword evidence="9" id="KW-1185">Reference proteome</keyword>
<feature type="compositionally biased region" description="Low complexity" evidence="5">
    <location>
        <begin position="619"/>
        <end position="638"/>
    </location>
</feature>
<feature type="transmembrane region" description="Helical" evidence="6">
    <location>
        <begin position="1091"/>
        <end position="1111"/>
    </location>
</feature>
<evidence type="ECO:0000313" key="8">
    <source>
        <dbReference type="EMBL" id="KAJ1643811.1"/>
    </source>
</evidence>
<feature type="transmembrane region" description="Helical" evidence="6">
    <location>
        <begin position="1168"/>
        <end position="1191"/>
    </location>
</feature>